<keyword evidence="6" id="KW-0175">Coiled coil</keyword>
<evidence type="ECO:0000313" key="7">
    <source>
        <dbReference type="EMBL" id="CDS36748.1"/>
    </source>
</evidence>
<evidence type="ECO:0000256" key="1">
    <source>
        <dbReference type="ARBA" id="ARBA00004245"/>
    </source>
</evidence>
<evidence type="ECO:0000256" key="2">
    <source>
        <dbReference type="ARBA" id="ARBA00004316"/>
    </source>
</evidence>
<dbReference type="GO" id="GO:0044782">
    <property type="term" value="P:cilium organization"/>
    <property type="evidence" value="ECO:0007669"/>
    <property type="project" value="TreeGrafter"/>
</dbReference>
<evidence type="ECO:0000256" key="3">
    <source>
        <dbReference type="ARBA" id="ARBA00022490"/>
    </source>
</evidence>
<evidence type="ECO:0000256" key="4">
    <source>
        <dbReference type="ARBA" id="ARBA00023212"/>
    </source>
</evidence>
<dbReference type="GO" id="GO:0005856">
    <property type="term" value="C:cytoskeleton"/>
    <property type="evidence" value="ECO:0007669"/>
    <property type="project" value="UniProtKB-SubCell"/>
</dbReference>
<dbReference type="Proteomes" id="UP000017246">
    <property type="component" value="Unassembled WGS sequence"/>
</dbReference>
<name>A0A068XWI8_ECHMU</name>
<dbReference type="OMA" id="ESKMHFY"/>
<sequence>MEVLPPDSRPQHEGVEWKLSPVMRVALKAVLSDTVEEFSMIHKAASCGASVLQTLPEGEEGVEKNSDTLIKELNRIFFETLVRFERCRREDYIALPDGSFRKLNEEESNLRTFLEEVKKVIDIFQILEREIDVWGTFKSLRMHCDDIQAIVDMPLDLAKTVMDKDQMIKVMHEKIHQIEKHYENQRLFYDEVIRRLKHEWQEARQLSLMSYKYLKASYRQRADHYSIICDEETRALIISAQNFRQRLNIEKRLINETSSSLFAELDLQANHLKYLQGLTKVEDLSSELDALTASLEKLRKDHENLKLEYAQCEQVVLDHKTAEEKRRLEEENNQKTLVAIIQVQAWWRAIMVMQGIKAKSKRRGGNRKKEKKA</sequence>
<comment type="subcellular location">
    <subcellularLocation>
        <location evidence="2">Cell projection</location>
    </subcellularLocation>
    <subcellularLocation>
        <location evidence="1">Cytoplasm</location>
        <location evidence="1">Cytoskeleton</location>
    </subcellularLocation>
</comment>
<dbReference type="OrthoDB" id="10254713at2759"/>
<dbReference type="GO" id="GO:0005737">
    <property type="term" value="C:cytoplasm"/>
    <property type="evidence" value="ECO:0007669"/>
    <property type="project" value="TreeGrafter"/>
</dbReference>
<gene>
    <name evidence="7" type="ORF">EmuJ_000391100</name>
</gene>
<dbReference type="PANTHER" id="PTHR14871">
    <property type="entry name" value="DYNEIN REGULATORY COMPLEX PROTEIN 9"/>
    <property type="match status" value="1"/>
</dbReference>
<dbReference type="PANTHER" id="PTHR14871:SF1">
    <property type="entry name" value="DYNEIN REGULATORY COMPLEX PROTEIN 9"/>
    <property type="match status" value="1"/>
</dbReference>
<evidence type="ECO:0000313" key="8">
    <source>
        <dbReference type="Proteomes" id="UP000017246"/>
    </source>
</evidence>
<dbReference type="GO" id="GO:0031514">
    <property type="term" value="C:motile cilium"/>
    <property type="evidence" value="ECO:0007669"/>
    <property type="project" value="TreeGrafter"/>
</dbReference>
<reference evidence="7" key="2">
    <citation type="submission" date="2015-11" db="EMBL/GenBank/DDBJ databases">
        <authorList>
            <person name="Zhang Y."/>
            <person name="Guo Z."/>
        </authorList>
    </citation>
    <scope>NUCLEOTIDE SEQUENCE</scope>
</reference>
<evidence type="ECO:0000256" key="5">
    <source>
        <dbReference type="ARBA" id="ARBA00023273"/>
    </source>
</evidence>
<keyword evidence="4" id="KW-0206">Cytoskeleton</keyword>
<dbReference type="InterPro" id="IPR042618">
    <property type="entry name" value="IQCG"/>
</dbReference>
<evidence type="ECO:0008006" key="9">
    <source>
        <dbReference type="Google" id="ProtNLM"/>
    </source>
</evidence>
<keyword evidence="5" id="KW-0966">Cell projection</keyword>
<organism evidence="7 8">
    <name type="scientific">Echinococcus multilocularis</name>
    <name type="common">Fox tapeworm</name>
    <dbReference type="NCBI Taxonomy" id="6211"/>
    <lineage>
        <taxon>Eukaryota</taxon>
        <taxon>Metazoa</taxon>
        <taxon>Spiralia</taxon>
        <taxon>Lophotrochozoa</taxon>
        <taxon>Platyhelminthes</taxon>
        <taxon>Cestoda</taxon>
        <taxon>Eucestoda</taxon>
        <taxon>Cyclophyllidea</taxon>
        <taxon>Taeniidae</taxon>
        <taxon>Echinococcus</taxon>
    </lineage>
</organism>
<dbReference type="AlphaFoldDB" id="A0A068XWI8"/>
<protein>
    <recommendedName>
        <fullName evidence="9">Dynein regulatory complex protein 10</fullName>
    </recommendedName>
</protein>
<evidence type="ECO:0000256" key="6">
    <source>
        <dbReference type="SAM" id="Coils"/>
    </source>
</evidence>
<reference evidence="7" key="1">
    <citation type="journal article" date="2013" name="Nature">
        <title>The genomes of four tapeworm species reveal adaptations to parasitism.</title>
        <authorList>
            <person name="Tsai I.J."/>
            <person name="Zarowiecki M."/>
            <person name="Holroyd N."/>
            <person name="Garciarrubio A."/>
            <person name="Sanchez-Flores A."/>
            <person name="Brooks K.L."/>
            <person name="Tracey A."/>
            <person name="Bobes R.J."/>
            <person name="Fragoso G."/>
            <person name="Sciutto E."/>
            <person name="Aslett M."/>
            <person name="Beasley H."/>
            <person name="Bennett H.M."/>
            <person name="Cai J."/>
            <person name="Camicia F."/>
            <person name="Clark R."/>
            <person name="Cucher M."/>
            <person name="De Silva N."/>
            <person name="Day T.A."/>
            <person name="Deplazes P."/>
            <person name="Estrada K."/>
            <person name="Fernandez C."/>
            <person name="Holland P.W."/>
            <person name="Hou J."/>
            <person name="Hu S."/>
            <person name="Huckvale T."/>
            <person name="Hung S.S."/>
            <person name="Kamenetzky L."/>
            <person name="Keane J.A."/>
            <person name="Kiss F."/>
            <person name="Koziol U."/>
            <person name="Lambert O."/>
            <person name="Liu K."/>
            <person name="Luo X."/>
            <person name="Luo Y."/>
            <person name="Macchiaroli N."/>
            <person name="Nichol S."/>
            <person name="Paps J."/>
            <person name="Parkinson J."/>
            <person name="Pouchkina-Stantcheva N."/>
            <person name="Riddiford N."/>
            <person name="Rosenzvit M."/>
            <person name="Salinas G."/>
            <person name="Wasmuth J.D."/>
            <person name="Zamanian M."/>
            <person name="Zheng Y."/>
            <person name="Cai X."/>
            <person name="Soberon X."/>
            <person name="Olson P.D."/>
            <person name="Laclette J.P."/>
            <person name="Brehm K."/>
            <person name="Berriman M."/>
            <person name="Garciarrubio A."/>
            <person name="Bobes R.J."/>
            <person name="Fragoso G."/>
            <person name="Sanchez-Flores A."/>
            <person name="Estrada K."/>
            <person name="Cevallos M.A."/>
            <person name="Morett E."/>
            <person name="Gonzalez V."/>
            <person name="Portillo T."/>
            <person name="Ochoa-Leyva A."/>
            <person name="Jose M.V."/>
            <person name="Sciutto E."/>
            <person name="Landa A."/>
            <person name="Jimenez L."/>
            <person name="Valdes V."/>
            <person name="Carrero J.C."/>
            <person name="Larralde C."/>
            <person name="Morales-Montor J."/>
            <person name="Limon-Lason J."/>
            <person name="Soberon X."/>
            <person name="Laclette J.P."/>
        </authorList>
    </citation>
    <scope>NUCLEOTIDE SEQUENCE [LARGE SCALE GENOMIC DNA]</scope>
</reference>
<keyword evidence="8" id="KW-1185">Reference proteome</keyword>
<proteinExistence type="predicted"/>
<dbReference type="EMBL" id="LN902849">
    <property type="protein sequence ID" value="CDS36748.1"/>
    <property type="molecule type" value="Genomic_DNA"/>
</dbReference>
<accession>A0A068XWI8</accession>
<dbReference type="CDD" id="cd23766">
    <property type="entry name" value="IQCG"/>
    <property type="match status" value="1"/>
</dbReference>
<feature type="coiled-coil region" evidence="6">
    <location>
        <begin position="281"/>
        <end position="315"/>
    </location>
</feature>
<keyword evidence="3" id="KW-0963">Cytoplasm</keyword>